<dbReference type="EMBL" id="KU356690">
    <property type="protein sequence ID" value="AMD43462.1"/>
    <property type="molecule type" value="Genomic_DNA"/>
</dbReference>
<dbReference type="CDD" id="cd07557">
    <property type="entry name" value="trimeric_dUTPase"/>
    <property type="match status" value="1"/>
</dbReference>
<proteinExistence type="predicted"/>
<dbReference type="GO" id="GO:0015949">
    <property type="term" value="P:nucleobase-containing small molecule interconversion"/>
    <property type="evidence" value="ECO:0007669"/>
    <property type="project" value="TreeGrafter"/>
</dbReference>
<evidence type="ECO:0000313" key="3">
    <source>
        <dbReference type="EMBL" id="AMD43462.1"/>
    </source>
</evidence>
<dbReference type="PANTHER" id="PTHR42680:SF3">
    <property type="entry name" value="DCTP DEAMINASE"/>
    <property type="match status" value="1"/>
</dbReference>
<dbReference type="Proteomes" id="UP000222072">
    <property type="component" value="Segment"/>
</dbReference>
<dbReference type="PANTHER" id="PTHR42680">
    <property type="entry name" value="DCTP DEAMINASE"/>
    <property type="match status" value="1"/>
</dbReference>
<dbReference type="InterPro" id="IPR033704">
    <property type="entry name" value="dUTPase_trimeric"/>
</dbReference>
<dbReference type="GO" id="GO:0006229">
    <property type="term" value="P:dUTP biosynthetic process"/>
    <property type="evidence" value="ECO:0007669"/>
    <property type="project" value="InterPro"/>
</dbReference>
<dbReference type="Pfam" id="PF22769">
    <property type="entry name" value="DCD"/>
    <property type="match status" value="1"/>
</dbReference>
<evidence type="ECO:0000256" key="1">
    <source>
        <dbReference type="ARBA" id="ARBA00022801"/>
    </source>
</evidence>
<dbReference type="Gene3D" id="2.70.40.10">
    <property type="match status" value="1"/>
</dbReference>
<dbReference type="GO" id="GO:0008829">
    <property type="term" value="F:dCTP deaminase activity"/>
    <property type="evidence" value="ECO:0007669"/>
    <property type="project" value="InterPro"/>
</dbReference>
<dbReference type="InterPro" id="IPR011962">
    <property type="entry name" value="dCTP_deaminase"/>
</dbReference>
<keyword evidence="1" id="KW-0378">Hydrolase</keyword>
<evidence type="ECO:0000313" key="4">
    <source>
        <dbReference type="Proteomes" id="UP000222072"/>
    </source>
</evidence>
<sequence>MIINGQDLLDICPLEPMVPMKIWHEPSNTSWGLTECGYDIRIKQDVWLHPFKRFVLASSIEYFSMPDYLMGRVLNKSTWARRGLDASMTTNIEPGWKGYLTLELVYSRYKPLFIPAGSGICQVIFEEVKNPAQYSGKYQNQPDHPVSAK</sequence>
<organism evidence="3 4">
    <name type="scientific">Pseudomonas phage ZC03</name>
    <dbReference type="NCBI Taxonomy" id="1622115"/>
    <lineage>
        <taxon>Viruses</taxon>
        <taxon>Duplodnaviria</taxon>
        <taxon>Heunggongvirae</taxon>
        <taxon>Uroviricota</taxon>
        <taxon>Caudoviricetes</taxon>
        <taxon>Schitoviridae</taxon>
        <taxon>Zicotriavirus</taxon>
        <taxon>Zicotriavirus ZC03</taxon>
    </lineage>
</organism>
<reference evidence="3 4" key="1">
    <citation type="journal article" date="2017" name="BMC Genomics">
        <title>Three novel Pseudomonas phages isolated from composting provide insights into the evolution and diversity of tailed phages.</title>
        <authorList>
            <person name="Amgarten D."/>
            <person name="Martins L.F."/>
            <person name="Lombardi K.C."/>
            <person name="Antunes L.P."/>
            <person name="de Souza A.P.S."/>
            <person name="Nicastro G.G."/>
            <person name="Kitajima E.W."/>
            <person name="Quaggio R.B."/>
            <person name="Upton C."/>
            <person name="Setubal J.C."/>
            <person name="da Silva A.M."/>
        </authorList>
    </citation>
    <scope>NUCLEOTIDE SEQUENCE [LARGE SCALE GENOMIC DNA]</scope>
</reference>
<name>A0A1L2C983_9CAUD</name>
<dbReference type="InterPro" id="IPR036157">
    <property type="entry name" value="dUTPase-like_sf"/>
</dbReference>
<accession>A0A1L2C983</accession>
<gene>
    <name evidence="3" type="ORF">ZC03_085</name>
</gene>
<keyword evidence="4" id="KW-1185">Reference proteome</keyword>
<dbReference type="SUPFAM" id="SSF51283">
    <property type="entry name" value="dUTPase-like"/>
    <property type="match status" value="1"/>
</dbReference>
<protein>
    <submittedName>
        <fullName evidence="3">Uncharacterized protein</fullName>
    </submittedName>
</protein>
<keyword evidence="2" id="KW-0546">Nucleotide metabolism</keyword>
<evidence type="ECO:0000256" key="2">
    <source>
        <dbReference type="ARBA" id="ARBA00023080"/>
    </source>
</evidence>